<evidence type="ECO:0000256" key="3">
    <source>
        <dbReference type="SAM" id="MobiDB-lite"/>
    </source>
</evidence>
<feature type="region of interest" description="Disordered" evidence="3">
    <location>
        <begin position="15"/>
        <end position="47"/>
    </location>
</feature>
<feature type="non-terminal residue" evidence="5">
    <location>
        <position position="1"/>
    </location>
</feature>
<name>A0A8S3YQB5_9EUPU</name>
<protein>
    <recommendedName>
        <fullName evidence="4">Amino acid permease N-terminal domain-containing protein</fullName>
    </recommendedName>
</protein>
<gene>
    <name evidence="5" type="ORF">CUNI_LOCUS4975</name>
</gene>
<feature type="non-terminal residue" evidence="5">
    <location>
        <position position="97"/>
    </location>
</feature>
<comment type="caution">
    <text evidence="5">The sequence shown here is derived from an EMBL/GenBank/DDBJ whole genome shotgun (WGS) entry which is preliminary data.</text>
</comment>
<dbReference type="Proteomes" id="UP000678393">
    <property type="component" value="Unassembled WGS sequence"/>
</dbReference>
<evidence type="ECO:0000313" key="5">
    <source>
        <dbReference type="EMBL" id="CAG5119417.1"/>
    </source>
</evidence>
<feature type="domain" description="Amino acid permease N-terminal" evidence="4">
    <location>
        <begin position="61"/>
        <end position="97"/>
    </location>
</feature>
<dbReference type="AlphaFoldDB" id="A0A8S3YQB5"/>
<reference evidence="5" key="1">
    <citation type="submission" date="2021-04" db="EMBL/GenBank/DDBJ databases">
        <authorList>
            <consortium name="Molecular Ecology Group"/>
        </authorList>
    </citation>
    <scope>NUCLEOTIDE SEQUENCE</scope>
</reference>
<organism evidence="5 6">
    <name type="scientific">Candidula unifasciata</name>
    <dbReference type="NCBI Taxonomy" id="100452"/>
    <lineage>
        <taxon>Eukaryota</taxon>
        <taxon>Metazoa</taxon>
        <taxon>Spiralia</taxon>
        <taxon>Lophotrochozoa</taxon>
        <taxon>Mollusca</taxon>
        <taxon>Gastropoda</taxon>
        <taxon>Heterobranchia</taxon>
        <taxon>Euthyneura</taxon>
        <taxon>Panpulmonata</taxon>
        <taxon>Eupulmonata</taxon>
        <taxon>Stylommatophora</taxon>
        <taxon>Helicina</taxon>
        <taxon>Helicoidea</taxon>
        <taxon>Geomitridae</taxon>
        <taxon>Candidula</taxon>
    </lineage>
</organism>
<evidence type="ECO:0000256" key="2">
    <source>
        <dbReference type="ARBA" id="ARBA00022448"/>
    </source>
</evidence>
<dbReference type="Pfam" id="PF08403">
    <property type="entry name" value="AA_permease_N"/>
    <property type="match status" value="1"/>
</dbReference>
<feature type="compositionally biased region" description="Polar residues" evidence="3">
    <location>
        <begin position="26"/>
        <end position="44"/>
    </location>
</feature>
<evidence type="ECO:0000313" key="6">
    <source>
        <dbReference type="Proteomes" id="UP000678393"/>
    </source>
</evidence>
<dbReference type="InterPro" id="IPR013612">
    <property type="entry name" value="AA_permease_N"/>
</dbReference>
<keyword evidence="2" id="KW-0813">Transport</keyword>
<proteinExistence type="predicted"/>
<accession>A0A8S3YQB5</accession>
<dbReference type="GO" id="GO:0005886">
    <property type="term" value="C:plasma membrane"/>
    <property type="evidence" value="ECO:0007669"/>
    <property type="project" value="UniProtKB-SubCell"/>
</dbReference>
<dbReference type="EMBL" id="CAJHNH020000708">
    <property type="protein sequence ID" value="CAG5119417.1"/>
    <property type="molecule type" value="Genomic_DNA"/>
</dbReference>
<comment type="subcellular location">
    <subcellularLocation>
        <location evidence="1">Cell membrane</location>
        <topology evidence="1">Multi-pass membrane protein</topology>
    </subcellularLocation>
</comment>
<evidence type="ECO:0000256" key="1">
    <source>
        <dbReference type="ARBA" id="ARBA00004651"/>
    </source>
</evidence>
<dbReference type="OrthoDB" id="6149629at2759"/>
<evidence type="ECO:0000259" key="4">
    <source>
        <dbReference type="Pfam" id="PF08403"/>
    </source>
</evidence>
<keyword evidence="6" id="KW-1185">Reference proteome</keyword>
<sequence length="97" mass="10355">KNQSVDYGKQSVDFANTNTYGGGRGSISNGPESPGATFSISGDSLRSRGSIDVYNKTNSVMNTVEALPCVDHYRNIFSATSGGIKLRPTLAELHEEL</sequence>